<dbReference type="PANTHER" id="PTHR46793:SF3">
    <property type="entry name" value="RIKEN CDNA 4930596D02 GENE"/>
    <property type="match status" value="1"/>
</dbReference>
<dbReference type="CDD" id="cd06224">
    <property type="entry name" value="REM"/>
    <property type="match status" value="1"/>
</dbReference>
<evidence type="ECO:0000259" key="3">
    <source>
        <dbReference type="PROSITE" id="PS50212"/>
    </source>
</evidence>
<dbReference type="Proteomes" id="UP001652662">
    <property type="component" value="Chromosome 20"/>
</dbReference>
<dbReference type="Gene3D" id="1.20.870.10">
    <property type="entry name" value="Son of sevenless (SoS) protein Chain: S domain 1"/>
    <property type="match status" value="1"/>
</dbReference>
<dbReference type="PROSITE" id="PS50212">
    <property type="entry name" value="RASGEF_NTER"/>
    <property type="match status" value="1"/>
</dbReference>
<dbReference type="InterPro" id="IPR023578">
    <property type="entry name" value="Ras_GEF_dom_sf"/>
</dbReference>
<dbReference type="Pfam" id="PF00618">
    <property type="entry name" value="RasGEF_N"/>
    <property type="match status" value="1"/>
</dbReference>
<gene>
    <name evidence="5" type="primary">LOC139077866</name>
    <name evidence="6" type="synonym">LOC103566172</name>
    <name evidence="7" type="synonym">LOC139077868</name>
    <name evidence="8" type="synonym">LOC139077869</name>
    <name evidence="9" type="synonym">LOC139077973</name>
</gene>
<reference evidence="5 6" key="1">
    <citation type="submission" date="2025-05" db="UniProtKB">
        <authorList>
            <consortium name="RefSeq"/>
        </authorList>
    </citation>
    <scope>IDENTIFICATION</scope>
    <source>
        <tissue evidence="5 6">Blood</tissue>
    </source>
</reference>
<evidence type="ECO:0000256" key="2">
    <source>
        <dbReference type="SAM" id="MobiDB-lite"/>
    </source>
</evidence>
<evidence type="ECO:0000313" key="8">
    <source>
        <dbReference type="RefSeq" id="XP_070443291.1"/>
    </source>
</evidence>
<feature type="region of interest" description="Disordered" evidence="2">
    <location>
        <begin position="59"/>
        <end position="88"/>
    </location>
</feature>
<dbReference type="PANTHER" id="PTHR46793">
    <property type="entry name" value="1700018F24RIK PROTEIN-RELATED-RELATED"/>
    <property type="match status" value="1"/>
</dbReference>
<dbReference type="RefSeq" id="XP_070443289.1">
    <property type="nucleotide sequence ID" value="XM_070587188.1"/>
</dbReference>
<dbReference type="SUPFAM" id="SSF48366">
    <property type="entry name" value="Ras GEF"/>
    <property type="match status" value="1"/>
</dbReference>
<evidence type="ECO:0000313" key="5">
    <source>
        <dbReference type="RefSeq" id="XP_070443284.1"/>
    </source>
</evidence>
<accession>A0ABM4LS56</accession>
<evidence type="ECO:0000313" key="7">
    <source>
        <dbReference type="RefSeq" id="XP_070443290.1"/>
    </source>
</evidence>
<dbReference type="RefSeq" id="XP_070443284.1">
    <property type="nucleotide sequence ID" value="XM_070587183.1"/>
</dbReference>
<keyword evidence="1" id="KW-0344">Guanine-nucleotide releasing factor</keyword>
<dbReference type="RefSeq" id="XP_070443291.1">
    <property type="nucleotide sequence ID" value="XM_070587190.1"/>
</dbReference>
<organism evidence="4 5">
    <name type="scientific">Equus przewalskii</name>
    <name type="common">Przewalski's horse</name>
    <name type="synonym">Equus caballus przewalskii</name>
    <dbReference type="NCBI Taxonomy" id="9798"/>
    <lineage>
        <taxon>Eukaryota</taxon>
        <taxon>Metazoa</taxon>
        <taxon>Chordata</taxon>
        <taxon>Craniata</taxon>
        <taxon>Vertebrata</taxon>
        <taxon>Euteleostomi</taxon>
        <taxon>Mammalia</taxon>
        <taxon>Eutheria</taxon>
        <taxon>Laurasiatheria</taxon>
        <taxon>Perissodactyla</taxon>
        <taxon>Equidae</taxon>
        <taxon>Equus</taxon>
    </lineage>
</organism>
<dbReference type="InterPro" id="IPR000651">
    <property type="entry name" value="Ras-like_Gua-exchang_fac_N"/>
</dbReference>
<evidence type="ECO:0000313" key="9">
    <source>
        <dbReference type="RefSeq" id="XP_070443779.1"/>
    </source>
</evidence>
<dbReference type="GeneID" id="139077866"/>
<feature type="compositionally biased region" description="Polar residues" evidence="2">
    <location>
        <begin position="275"/>
        <end position="291"/>
    </location>
</feature>
<dbReference type="SMART" id="SM00229">
    <property type="entry name" value="RasGEFN"/>
    <property type="match status" value="1"/>
</dbReference>
<protein>
    <submittedName>
        <fullName evidence="5 6">Ral guanine nucleotide dissociation stimulator-like</fullName>
    </submittedName>
</protein>
<feature type="domain" description="N-terminal Ras-GEF" evidence="3">
    <location>
        <begin position="97"/>
        <end position="222"/>
    </location>
</feature>
<dbReference type="RefSeq" id="XP_070443779.1">
    <property type="nucleotide sequence ID" value="XM_070587678.1"/>
</dbReference>
<feature type="region of interest" description="Disordered" evidence="2">
    <location>
        <begin position="226"/>
        <end position="291"/>
    </location>
</feature>
<dbReference type="RefSeq" id="XP_070443290.1">
    <property type="nucleotide sequence ID" value="XM_070587189.1"/>
</dbReference>
<evidence type="ECO:0000256" key="1">
    <source>
        <dbReference type="PROSITE-ProRule" id="PRU00135"/>
    </source>
</evidence>
<evidence type="ECO:0000313" key="4">
    <source>
        <dbReference type="Proteomes" id="UP001652662"/>
    </source>
</evidence>
<keyword evidence="4" id="KW-1185">Reference proteome</keyword>
<sequence length="291" mass="32271">MFSCFLPPDQGSGSRKPRRENLWRRCGRWLSSHAPHRRTFGRRSSQSVAQETGQQLSNGALDSITLQDRKVPHTANRGQGRLRAENPSRAKSQACRLVWTVQAATRQNRVEHLVPAFLDGDTAYVRSFLCTYRGFATTQQVLELLFQRYGCVLPHCDEDGGPLDQLKKAISFILGTWLQRYPEDFIQPPDVPSLEMLLAYVGLNMPGSELEHRARVLLSQLEHPEHTDAETEAEEDSAAAPPKDPEDPADRTPSLPLAPTPAQSRTGIFRATAGSRPSTSTCSIPATTLSS</sequence>
<proteinExistence type="predicted"/>
<evidence type="ECO:0000313" key="6">
    <source>
        <dbReference type="RefSeq" id="XP_070443289.1"/>
    </source>
</evidence>
<name>A0ABM4LS56_EQUPR</name>